<reference evidence="8 9" key="1">
    <citation type="submission" date="2019-07" db="EMBL/GenBank/DDBJ databases">
        <title>The pathways for chlorine oxyanion respiration interact through the shared metabolite chlorate.</title>
        <authorList>
            <person name="Barnum T.P."/>
            <person name="Cheng Y."/>
            <person name="Hill K.A."/>
            <person name="Lucas L.N."/>
            <person name="Carlson H.K."/>
            <person name="Coates J.D."/>
        </authorList>
    </citation>
    <scope>NUCLEOTIDE SEQUENCE [LARGE SCALE GENOMIC DNA]</scope>
    <source>
        <strain evidence="8">BK-3</strain>
    </source>
</reference>
<gene>
    <name evidence="8" type="ORF">FHK82_18235</name>
</gene>
<evidence type="ECO:0000313" key="8">
    <source>
        <dbReference type="EMBL" id="TVT47032.1"/>
    </source>
</evidence>
<evidence type="ECO:0000259" key="6">
    <source>
        <dbReference type="PROSITE" id="PS50111"/>
    </source>
</evidence>
<dbReference type="AlphaFoldDB" id="A0A558CED3"/>
<dbReference type="InterPro" id="IPR004089">
    <property type="entry name" value="MCPsignal_dom"/>
</dbReference>
<dbReference type="GO" id="GO:0007165">
    <property type="term" value="P:signal transduction"/>
    <property type="evidence" value="ECO:0007669"/>
    <property type="project" value="UniProtKB-KW"/>
</dbReference>
<evidence type="ECO:0000259" key="7">
    <source>
        <dbReference type="PROSITE" id="PS50885"/>
    </source>
</evidence>
<dbReference type="Gene3D" id="1.10.287.950">
    <property type="entry name" value="Methyl-accepting chemotaxis protein"/>
    <property type="match status" value="1"/>
</dbReference>
<evidence type="ECO:0000256" key="1">
    <source>
        <dbReference type="ARBA" id="ARBA00004370"/>
    </source>
</evidence>
<protein>
    <submittedName>
        <fullName evidence="8">Methyl-accepting chemotaxis protein</fullName>
    </submittedName>
</protein>
<dbReference type="PROSITE" id="PS50885">
    <property type="entry name" value="HAMP"/>
    <property type="match status" value="1"/>
</dbReference>
<dbReference type="EMBL" id="VMRY01000162">
    <property type="protein sequence ID" value="TVT47032.1"/>
    <property type="molecule type" value="Genomic_DNA"/>
</dbReference>
<dbReference type="GO" id="GO:0006935">
    <property type="term" value="P:chemotaxis"/>
    <property type="evidence" value="ECO:0007669"/>
    <property type="project" value="UniProtKB-ARBA"/>
</dbReference>
<evidence type="ECO:0000256" key="3">
    <source>
        <dbReference type="ARBA" id="ARBA00029447"/>
    </source>
</evidence>
<dbReference type="SMART" id="SM00304">
    <property type="entry name" value="HAMP"/>
    <property type="match status" value="1"/>
</dbReference>
<feature type="transmembrane region" description="Helical" evidence="5">
    <location>
        <begin position="279"/>
        <end position="299"/>
    </location>
</feature>
<dbReference type="PROSITE" id="PS50111">
    <property type="entry name" value="CHEMOTAXIS_TRANSDUC_2"/>
    <property type="match status" value="1"/>
</dbReference>
<evidence type="ECO:0000256" key="5">
    <source>
        <dbReference type="SAM" id="Phobius"/>
    </source>
</evidence>
<feature type="domain" description="HAMP" evidence="7">
    <location>
        <begin position="301"/>
        <end position="355"/>
    </location>
</feature>
<comment type="similarity">
    <text evidence="3">Belongs to the methyl-accepting chemotaxis (MCP) protein family.</text>
</comment>
<keyword evidence="5" id="KW-1133">Transmembrane helix</keyword>
<evidence type="ECO:0000256" key="2">
    <source>
        <dbReference type="ARBA" id="ARBA00023224"/>
    </source>
</evidence>
<dbReference type="CDD" id="cd06225">
    <property type="entry name" value="HAMP"/>
    <property type="match status" value="1"/>
</dbReference>
<proteinExistence type="inferred from homology"/>
<evidence type="ECO:0000313" key="9">
    <source>
        <dbReference type="Proteomes" id="UP000317355"/>
    </source>
</evidence>
<dbReference type="SUPFAM" id="SSF58104">
    <property type="entry name" value="Methyl-accepting chemotaxis protein (MCP) signaling domain"/>
    <property type="match status" value="1"/>
</dbReference>
<name>A0A558CED3_9GAMM</name>
<keyword evidence="5" id="KW-0472">Membrane</keyword>
<sequence length="632" mass="67967">MGGKMLNILSIKQKLILVILLTLLGITVQGVVTFDVLDDMNAASKQLEASQQAAQVIADVHAKILTLTLQKQGVKPDNAGQYLDNLMQQRLDQSNQIEQVEKSIKSSTLDEQLNKLQGLLSTYVDKLIEWYEVRVTLGLDEMSGLQGVVREKATAAETLVKGFSEMERTLAKVIEVEKDSLTTSQAKDSTLFDQAMSELKALIVELEFEETFIPAMDAYAEAYQPALASYQKLKLIDQLLLAESPEIEQTVMDAAAFITDNLLAKARNTSDSISSQARYTLIVAAIITAVLLVALLVAISNVITKGLSETVNLLARIAEGDLTARVSGYDNNRDEFGRLVRAANGMAERLGQVVHQADDASIEMAGISQTLSDSTARLVSVNQQITDQTQQVAAASEEMSVTANEVASTINDLNRSAKKTSDAGADSTRLVGRTEEAIQDISRVVNGATDMVNALGDRSNQIGMVVDVINEIAEQTNLLALNAAIEAARAGDAGRGFAVVADEVRNLATKTVQATTQITNAVEEIQRGSRDAMEAMNHGQQAAARGVTLGEEAKGSMEEIRIQTAKASERTEQIATAIEQMSATIREISRSIEQVASEVSDSQGAASEIALTTNTVAEKAETLRAVTGLFKT</sequence>
<keyword evidence="5" id="KW-0812">Transmembrane</keyword>
<dbReference type="CDD" id="cd11386">
    <property type="entry name" value="MCP_signal"/>
    <property type="match status" value="1"/>
</dbReference>
<evidence type="ECO:0000256" key="4">
    <source>
        <dbReference type="PROSITE-ProRule" id="PRU00284"/>
    </source>
</evidence>
<dbReference type="GO" id="GO:0016020">
    <property type="term" value="C:membrane"/>
    <property type="evidence" value="ECO:0007669"/>
    <property type="project" value="UniProtKB-SubCell"/>
</dbReference>
<accession>A0A558CED3</accession>
<dbReference type="PANTHER" id="PTHR32089:SF112">
    <property type="entry name" value="LYSOZYME-LIKE PROTEIN-RELATED"/>
    <property type="match status" value="1"/>
</dbReference>
<dbReference type="Proteomes" id="UP000317355">
    <property type="component" value="Unassembled WGS sequence"/>
</dbReference>
<comment type="caution">
    <text evidence="8">The sequence shown here is derived from an EMBL/GenBank/DDBJ whole genome shotgun (WGS) entry which is preliminary data.</text>
</comment>
<dbReference type="Pfam" id="PF00672">
    <property type="entry name" value="HAMP"/>
    <property type="match status" value="1"/>
</dbReference>
<dbReference type="FunFam" id="1.10.287.950:FF:000001">
    <property type="entry name" value="Methyl-accepting chemotaxis sensory transducer"/>
    <property type="match status" value="1"/>
</dbReference>
<dbReference type="Gene3D" id="6.10.340.10">
    <property type="match status" value="1"/>
</dbReference>
<comment type="subcellular location">
    <subcellularLocation>
        <location evidence="1">Membrane</location>
    </subcellularLocation>
</comment>
<dbReference type="PANTHER" id="PTHR32089">
    <property type="entry name" value="METHYL-ACCEPTING CHEMOTAXIS PROTEIN MCPB"/>
    <property type="match status" value="1"/>
</dbReference>
<dbReference type="InterPro" id="IPR003660">
    <property type="entry name" value="HAMP_dom"/>
</dbReference>
<dbReference type="SMART" id="SM00283">
    <property type="entry name" value="MA"/>
    <property type="match status" value="1"/>
</dbReference>
<organism evidence="8 9">
    <name type="scientific">Sedimenticola thiotaurini</name>
    <dbReference type="NCBI Taxonomy" id="1543721"/>
    <lineage>
        <taxon>Bacteria</taxon>
        <taxon>Pseudomonadati</taxon>
        <taxon>Pseudomonadota</taxon>
        <taxon>Gammaproteobacteria</taxon>
        <taxon>Chromatiales</taxon>
        <taxon>Sedimenticolaceae</taxon>
        <taxon>Sedimenticola</taxon>
    </lineage>
</organism>
<keyword evidence="2 4" id="KW-0807">Transducer</keyword>
<feature type="domain" description="Methyl-accepting transducer" evidence="6">
    <location>
        <begin position="360"/>
        <end position="596"/>
    </location>
</feature>
<dbReference type="Pfam" id="PF00015">
    <property type="entry name" value="MCPsignal"/>
    <property type="match status" value="1"/>
</dbReference>